<dbReference type="Pfam" id="PF13240">
    <property type="entry name" value="Zn_Ribbon_1"/>
    <property type="match status" value="1"/>
</dbReference>
<reference evidence="4" key="1">
    <citation type="journal article" date="2019" name="Int. J. Syst. Evol. Microbiol.">
        <title>The Global Catalogue of Microorganisms (GCM) 10K type strain sequencing project: providing services to taxonomists for standard genome sequencing and annotation.</title>
        <authorList>
            <consortium name="The Broad Institute Genomics Platform"/>
            <consortium name="The Broad Institute Genome Sequencing Center for Infectious Disease"/>
            <person name="Wu L."/>
            <person name="Ma J."/>
        </authorList>
    </citation>
    <scope>NUCLEOTIDE SEQUENCE [LARGE SCALE GENOMIC DNA]</scope>
    <source>
        <strain evidence="4">KACC 13778</strain>
    </source>
</reference>
<evidence type="ECO:0000256" key="1">
    <source>
        <dbReference type="SAM" id="Phobius"/>
    </source>
</evidence>
<evidence type="ECO:0000259" key="2">
    <source>
        <dbReference type="Pfam" id="PF13240"/>
    </source>
</evidence>
<organism evidence="3 4">
    <name type="scientific">Nocardioides caricicola</name>
    <dbReference type="NCBI Taxonomy" id="634770"/>
    <lineage>
        <taxon>Bacteria</taxon>
        <taxon>Bacillati</taxon>
        <taxon>Actinomycetota</taxon>
        <taxon>Actinomycetes</taxon>
        <taxon>Propionibacteriales</taxon>
        <taxon>Nocardioidaceae</taxon>
        <taxon>Nocardioides</taxon>
    </lineage>
</organism>
<dbReference type="InterPro" id="IPR026870">
    <property type="entry name" value="Zinc_ribbon_dom"/>
</dbReference>
<keyword evidence="1" id="KW-0812">Transmembrane</keyword>
<keyword evidence="1" id="KW-0472">Membrane</keyword>
<evidence type="ECO:0000313" key="3">
    <source>
        <dbReference type="EMBL" id="MFC5494300.1"/>
    </source>
</evidence>
<dbReference type="Proteomes" id="UP001595956">
    <property type="component" value="Unassembled WGS sequence"/>
</dbReference>
<sequence length="123" mass="12374">MNKRTPGQTLLLVVGIIVFLGGLACVVAGFGGFVGSSDDPAGDSGSSSLMLFAAGGFSMVVGFGIVAFTRAAILTGNGAYTRVTIEQGTAPRGAGPFCSQCGSRNDAEARFCDACGQRLPTTT</sequence>
<dbReference type="PROSITE" id="PS51257">
    <property type="entry name" value="PROKAR_LIPOPROTEIN"/>
    <property type="match status" value="1"/>
</dbReference>
<keyword evidence="4" id="KW-1185">Reference proteome</keyword>
<evidence type="ECO:0000313" key="4">
    <source>
        <dbReference type="Proteomes" id="UP001595956"/>
    </source>
</evidence>
<gene>
    <name evidence="3" type="ORF">ACFPKY_14375</name>
</gene>
<keyword evidence="1" id="KW-1133">Transmembrane helix</keyword>
<accession>A0ABW0N131</accession>
<proteinExistence type="predicted"/>
<protein>
    <submittedName>
        <fullName evidence="3">Zinc ribbon domain-containing protein</fullName>
    </submittedName>
</protein>
<dbReference type="EMBL" id="JBHSMD010000004">
    <property type="protein sequence ID" value="MFC5494300.1"/>
    <property type="molecule type" value="Genomic_DNA"/>
</dbReference>
<feature type="domain" description="Zinc-ribbon" evidence="2">
    <location>
        <begin position="97"/>
        <end position="119"/>
    </location>
</feature>
<feature type="transmembrane region" description="Helical" evidence="1">
    <location>
        <begin position="50"/>
        <end position="73"/>
    </location>
</feature>
<comment type="caution">
    <text evidence="3">The sequence shown here is derived from an EMBL/GenBank/DDBJ whole genome shotgun (WGS) entry which is preliminary data.</text>
</comment>
<dbReference type="RefSeq" id="WP_345180298.1">
    <property type="nucleotide sequence ID" value="NZ_BAABFQ010000007.1"/>
</dbReference>
<feature type="transmembrane region" description="Helical" evidence="1">
    <location>
        <begin position="9"/>
        <end position="30"/>
    </location>
</feature>
<name>A0ABW0N131_9ACTN</name>